<dbReference type="GO" id="GO:0005886">
    <property type="term" value="C:plasma membrane"/>
    <property type="evidence" value="ECO:0007669"/>
    <property type="project" value="UniProtKB-SubCell"/>
</dbReference>
<proteinExistence type="predicted"/>
<dbReference type="InterPro" id="IPR035906">
    <property type="entry name" value="MetI-like_sf"/>
</dbReference>
<dbReference type="EMBL" id="CAEZWO010000025">
    <property type="protein sequence ID" value="CAB4655156.1"/>
    <property type="molecule type" value="Genomic_DNA"/>
</dbReference>
<feature type="transmembrane region" description="Helical" evidence="8">
    <location>
        <begin position="64"/>
        <end position="85"/>
    </location>
</feature>
<dbReference type="PANTHER" id="PTHR43357:SF4">
    <property type="entry name" value="INNER MEMBRANE ABC TRANSPORTER PERMEASE PROTEIN YDCV"/>
    <property type="match status" value="1"/>
</dbReference>
<name>A0A6J7HHK2_9ZZZZ</name>
<gene>
    <name evidence="10" type="ORF">UFOPK2254_00391</name>
    <name evidence="11" type="ORF">UFOPK3707_00265</name>
</gene>
<evidence type="ECO:0000256" key="7">
    <source>
        <dbReference type="ARBA" id="ARBA00023136"/>
    </source>
</evidence>
<keyword evidence="7 8" id="KW-0472">Membrane</keyword>
<feature type="transmembrane region" description="Helical" evidence="8">
    <location>
        <begin position="224"/>
        <end position="245"/>
    </location>
</feature>
<dbReference type="GO" id="GO:0055085">
    <property type="term" value="P:transmembrane transport"/>
    <property type="evidence" value="ECO:0007669"/>
    <property type="project" value="InterPro"/>
</dbReference>
<evidence type="ECO:0000259" key="9">
    <source>
        <dbReference type="PROSITE" id="PS50928"/>
    </source>
</evidence>
<comment type="subcellular location">
    <subcellularLocation>
        <location evidence="1">Cell inner membrane</location>
        <topology evidence="1">Multi-pass membrane protein</topology>
    </subcellularLocation>
</comment>
<feature type="domain" description="ABC transmembrane type-1" evidence="9">
    <location>
        <begin position="58"/>
        <end position="242"/>
    </location>
</feature>
<evidence type="ECO:0000256" key="5">
    <source>
        <dbReference type="ARBA" id="ARBA00022692"/>
    </source>
</evidence>
<keyword evidence="6 8" id="KW-1133">Transmembrane helix</keyword>
<keyword evidence="2" id="KW-0813">Transport</keyword>
<keyword evidence="3" id="KW-1003">Cell membrane</keyword>
<dbReference type="PROSITE" id="PS50928">
    <property type="entry name" value="ABC_TM1"/>
    <property type="match status" value="1"/>
</dbReference>
<evidence type="ECO:0000256" key="1">
    <source>
        <dbReference type="ARBA" id="ARBA00004429"/>
    </source>
</evidence>
<feature type="transmembrane region" description="Helical" evidence="8">
    <location>
        <begin position="97"/>
        <end position="121"/>
    </location>
</feature>
<evidence type="ECO:0000313" key="10">
    <source>
        <dbReference type="EMBL" id="CAB4655156.1"/>
    </source>
</evidence>
<feature type="transmembrane region" description="Helical" evidence="8">
    <location>
        <begin position="181"/>
        <end position="204"/>
    </location>
</feature>
<accession>A0A6J7HHK2</accession>
<dbReference type="AlphaFoldDB" id="A0A6J7HHK2"/>
<evidence type="ECO:0000313" key="11">
    <source>
        <dbReference type="EMBL" id="CAB4919344.1"/>
    </source>
</evidence>
<evidence type="ECO:0000256" key="6">
    <source>
        <dbReference type="ARBA" id="ARBA00022989"/>
    </source>
</evidence>
<dbReference type="InterPro" id="IPR000515">
    <property type="entry name" value="MetI-like"/>
</dbReference>
<dbReference type="SUPFAM" id="SSF161098">
    <property type="entry name" value="MetI-like"/>
    <property type="match status" value="1"/>
</dbReference>
<keyword evidence="4" id="KW-0997">Cell inner membrane</keyword>
<dbReference type="Gene3D" id="1.10.3720.10">
    <property type="entry name" value="MetI-like"/>
    <property type="match status" value="1"/>
</dbReference>
<organism evidence="11">
    <name type="scientific">freshwater metagenome</name>
    <dbReference type="NCBI Taxonomy" id="449393"/>
    <lineage>
        <taxon>unclassified sequences</taxon>
        <taxon>metagenomes</taxon>
        <taxon>ecological metagenomes</taxon>
    </lineage>
</organism>
<evidence type="ECO:0000256" key="3">
    <source>
        <dbReference type="ARBA" id="ARBA00022475"/>
    </source>
</evidence>
<dbReference type="PANTHER" id="PTHR43357">
    <property type="entry name" value="INNER MEMBRANE ABC TRANSPORTER PERMEASE PROTEIN YDCV"/>
    <property type="match status" value="1"/>
</dbReference>
<keyword evidence="5 8" id="KW-0812">Transmembrane</keyword>
<evidence type="ECO:0000256" key="8">
    <source>
        <dbReference type="SAM" id="Phobius"/>
    </source>
</evidence>
<dbReference type="CDD" id="cd06261">
    <property type="entry name" value="TM_PBP2"/>
    <property type="match status" value="1"/>
</dbReference>
<reference evidence="11" key="1">
    <citation type="submission" date="2020-05" db="EMBL/GenBank/DDBJ databases">
        <authorList>
            <person name="Chiriac C."/>
            <person name="Salcher M."/>
            <person name="Ghai R."/>
            <person name="Kavagutti S V."/>
        </authorList>
    </citation>
    <scope>NUCLEOTIDE SEQUENCE</scope>
</reference>
<protein>
    <submittedName>
        <fullName evidence="11">Unannotated protein</fullName>
    </submittedName>
</protein>
<dbReference type="EMBL" id="CAFBMY010000024">
    <property type="protein sequence ID" value="CAB4919344.1"/>
    <property type="molecule type" value="Genomic_DNA"/>
</dbReference>
<sequence length="259" mass="28473">MKQRLNFSNYIVLLAASAFFIFPMVAAFEFSLRINEGKSYGFANYRWVFAEDGFATNLGVSFRLALLTAICVLVLMVPTIVYLHLGGARWKRLVEFVCLVPLVVPVISFALGVGTAFPTFLQSTVYELSFLYVIVSLPYTYRALDVGLSSIPLLTLVEASRASGASMRQTLMYVIIPTIRSAVNGAIFLAVALSLGEFTLAVLLHWDTFPTWIANVSQGHILNAIALSVLSLFGAWVVVMIFALAPKSLRSNKIQEATK</sequence>
<evidence type="ECO:0000256" key="4">
    <source>
        <dbReference type="ARBA" id="ARBA00022519"/>
    </source>
</evidence>
<evidence type="ECO:0000256" key="2">
    <source>
        <dbReference type="ARBA" id="ARBA00022448"/>
    </source>
</evidence>